<protein>
    <submittedName>
        <fullName evidence="4">MmgE/PrpD family protein</fullName>
    </submittedName>
</protein>
<accession>A0A158A3D1</accession>
<dbReference type="InterPro" id="IPR045337">
    <property type="entry name" value="MmgE_PrpD_C"/>
</dbReference>
<dbReference type="InterPro" id="IPR042183">
    <property type="entry name" value="MmgE/PrpD_sf_1"/>
</dbReference>
<dbReference type="Pfam" id="PF03972">
    <property type="entry name" value="MmgE_PrpD_N"/>
    <property type="match status" value="1"/>
</dbReference>
<dbReference type="SUPFAM" id="SSF103378">
    <property type="entry name" value="2-methylcitrate dehydratase PrpD"/>
    <property type="match status" value="1"/>
</dbReference>
<dbReference type="AlphaFoldDB" id="A0A158A3D1"/>
<dbReference type="Gene3D" id="1.10.4100.10">
    <property type="entry name" value="2-methylcitrate dehydratase PrpD"/>
    <property type="match status" value="1"/>
</dbReference>
<dbReference type="OrthoDB" id="9797528at2"/>
<evidence type="ECO:0000256" key="1">
    <source>
        <dbReference type="ARBA" id="ARBA00006174"/>
    </source>
</evidence>
<dbReference type="STRING" id="1777137.AWB76_01696"/>
<feature type="domain" description="MmgE/PrpD C-terminal" evidence="3">
    <location>
        <begin position="282"/>
        <end position="454"/>
    </location>
</feature>
<dbReference type="InterPro" id="IPR036148">
    <property type="entry name" value="MmgE/PrpD_sf"/>
</dbReference>
<evidence type="ECO:0000259" key="3">
    <source>
        <dbReference type="Pfam" id="PF19305"/>
    </source>
</evidence>
<dbReference type="PANTHER" id="PTHR16943:SF8">
    <property type="entry name" value="2-METHYLCITRATE DEHYDRATASE"/>
    <property type="match status" value="1"/>
</dbReference>
<dbReference type="InterPro" id="IPR045336">
    <property type="entry name" value="MmgE_PrpD_N"/>
</dbReference>
<gene>
    <name evidence="4" type="ORF">AWB76_01696</name>
</gene>
<name>A0A158A3D1_9BURK</name>
<evidence type="ECO:0000259" key="2">
    <source>
        <dbReference type="Pfam" id="PF03972"/>
    </source>
</evidence>
<organism evidence="4 5">
    <name type="scientific">Caballeronia temeraria</name>
    <dbReference type="NCBI Taxonomy" id="1777137"/>
    <lineage>
        <taxon>Bacteria</taxon>
        <taxon>Pseudomonadati</taxon>
        <taxon>Pseudomonadota</taxon>
        <taxon>Betaproteobacteria</taxon>
        <taxon>Burkholderiales</taxon>
        <taxon>Burkholderiaceae</taxon>
        <taxon>Caballeronia</taxon>
    </lineage>
</organism>
<dbReference type="Pfam" id="PF19305">
    <property type="entry name" value="MmgE_PrpD_C"/>
    <property type="match status" value="1"/>
</dbReference>
<comment type="similarity">
    <text evidence="1">Belongs to the PrpD family.</text>
</comment>
<dbReference type="Proteomes" id="UP000054624">
    <property type="component" value="Unassembled WGS sequence"/>
</dbReference>
<reference evidence="5" key="1">
    <citation type="submission" date="2016-01" db="EMBL/GenBank/DDBJ databases">
        <authorList>
            <person name="Peeters Charlotte."/>
        </authorList>
    </citation>
    <scope>NUCLEOTIDE SEQUENCE [LARGE SCALE GENOMIC DNA]</scope>
</reference>
<sequence length="466" mass="49826">MNARNDLQQQAQTVSHRLASFTTHLQLSDVPQAVRERAKHLILDSIGLAYATLKLPYATSTLAAMQELGNGEATVFGHSHKLALRDAMLLNGLLIHSLDFDDTHARGVIHSTASALPVAFNLAERENASGADLLTAYLCAMEVSTRVGSAAKSGFHNAGFHPTGLVGAFGCSLGAARLLGLPVEAAQHAQGIVLSMASGNLEFLQDGAWTKRLHPGWAAVAGATSATLAKHGYIGPNAAYEGRFGLYSLYMKTPLEAGDIDIATAGLGETWEIDGVALKPIPACHFTHASSDAAIALHREHGLQASDIERVIVRVPGPTIPIVCEPVAPKQKPSNSYDAQFSIPYIVATGLLHGRFTLDDLEPEALADETVRAVAARVTHEVDADSTFPRHYTGEVIVHTRDGRTLTHRESINRGSSDRPLTNEDIVAKFFDNAQRNVSRDAAERICEAVLSLDTQPARNLAQALA</sequence>
<dbReference type="Gene3D" id="3.30.1330.120">
    <property type="entry name" value="2-methylcitrate dehydratase PrpD"/>
    <property type="match status" value="1"/>
</dbReference>
<evidence type="ECO:0000313" key="5">
    <source>
        <dbReference type="Proteomes" id="UP000054624"/>
    </source>
</evidence>
<dbReference type="InterPro" id="IPR042188">
    <property type="entry name" value="MmgE/PrpD_sf_2"/>
</dbReference>
<keyword evidence="5" id="KW-1185">Reference proteome</keyword>
<dbReference type="EMBL" id="FCOI02000004">
    <property type="protein sequence ID" value="SAK52354.1"/>
    <property type="molecule type" value="Genomic_DNA"/>
</dbReference>
<dbReference type="GO" id="GO:0016829">
    <property type="term" value="F:lyase activity"/>
    <property type="evidence" value="ECO:0007669"/>
    <property type="project" value="InterPro"/>
</dbReference>
<evidence type="ECO:0000313" key="4">
    <source>
        <dbReference type="EMBL" id="SAK52354.1"/>
    </source>
</evidence>
<dbReference type="InterPro" id="IPR005656">
    <property type="entry name" value="MmgE_PrpD"/>
</dbReference>
<dbReference type="PANTHER" id="PTHR16943">
    <property type="entry name" value="2-METHYLCITRATE DEHYDRATASE-RELATED"/>
    <property type="match status" value="1"/>
</dbReference>
<proteinExistence type="inferred from homology"/>
<dbReference type="RefSeq" id="WP_061159643.1">
    <property type="nucleotide sequence ID" value="NZ_FCOI02000004.1"/>
</dbReference>
<feature type="domain" description="MmgE/PrpD N-terminal" evidence="2">
    <location>
        <begin position="17"/>
        <end position="253"/>
    </location>
</feature>